<sequence length="97" mass="11373">MFKQHLDDRRKAICTDLNVNELVNQDMSDLLSTDEKSSIKNAHGSEKTQMFFTAVKKNIRRLITFMVGLKETQDEQRFHCFCNEEFCDKLVSILNQL</sequence>
<proteinExistence type="predicted"/>
<evidence type="ECO:0000313" key="1">
    <source>
        <dbReference type="Proteomes" id="UP000887566"/>
    </source>
</evidence>
<protein>
    <submittedName>
        <fullName evidence="2">Uncharacterized protein</fullName>
    </submittedName>
</protein>
<name>A0A914WMQ6_9BILA</name>
<organism evidence="1 2">
    <name type="scientific">Plectus sambesii</name>
    <dbReference type="NCBI Taxonomy" id="2011161"/>
    <lineage>
        <taxon>Eukaryota</taxon>
        <taxon>Metazoa</taxon>
        <taxon>Ecdysozoa</taxon>
        <taxon>Nematoda</taxon>
        <taxon>Chromadorea</taxon>
        <taxon>Plectida</taxon>
        <taxon>Plectina</taxon>
        <taxon>Plectoidea</taxon>
        <taxon>Plectidae</taxon>
        <taxon>Plectus</taxon>
    </lineage>
</organism>
<dbReference type="AlphaFoldDB" id="A0A914WMQ6"/>
<evidence type="ECO:0000313" key="2">
    <source>
        <dbReference type="WBParaSite" id="PSAMB.scaffold4618size14065.g24770.t1"/>
    </source>
</evidence>
<reference evidence="2" key="1">
    <citation type="submission" date="2022-11" db="UniProtKB">
        <authorList>
            <consortium name="WormBaseParasite"/>
        </authorList>
    </citation>
    <scope>IDENTIFICATION</scope>
</reference>
<accession>A0A914WMQ6</accession>
<dbReference type="Proteomes" id="UP000887566">
    <property type="component" value="Unplaced"/>
</dbReference>
<keyword evidence="1" id="KW-1185">Reference proteome</keyword>
<dbReference type="WBParaSite" id="PSAMB.scaffold4618size14065.g24770.t1">
    <property type="protein sequence ID" value="PSAMB.scaffold4618size14065.g24770.t1"/>
    <property type="gene ID" value="PSAMB.scaffold4618size14065.g24770"/>
</dbReference>